<protein>
    <submittedName>
        <fullName evidence="1">Uncharacterized protein</fullName>
    </submittedName>
</protein>
<dbReference type="RefSeq" id="WP_314508917.1">
    <property type="nucleotide sequence ID" value="NZ_JASJOU010000001.1"/>
</dbReference>
<gene>
    <name evidence="1" type="ORF">QNI22_02005</name>
</gene>
<comment type="caution">
    <text evidence="1">The sequence shown here is derived from an EMBL/GenBank/DDBJ whole genome shotgun (WGS) entry which is preliminary data.</text>
</comment>
<dbReference type="Proteomes" id="UP001232063">
    <property type="component" value="Unassembled WGS sequence"/>
</dbReference>
<name>A0AAE3UEC5_9BACT</name>
<accession>A0AAE3UEC5</accession>
<evidence type="ECO:0000313" key="2">
    <source>
        <dbReference type="Proteomes" id="UP001232063"/>
    </source>
</evidence>
<sequence>MKKPTGPYLEQNFYYSNLSHTEAFRRLVSTVIQLGANFGGIGEAHLAPGIRDQLFAGIHDQVLTTIAIQDYTTFETYLNSPDVLLIQLLLTEAKRHSFKQKSHDLITCLSVSEQSIPHYSHPVAIWSEDLIFDPGRLAPSEKRKEGLAIYERFKEIIELSSPDYAAITTEYSLENPGMLKDGRESYAFTNFYIRTNFLGEITLQKIKDLYKDAYSESVHDGLYISTTCWLNPEQKEIDSDEASQLSVKVGKYIGNVE</sequence>
<keyword evidence="2" id="KW-1185">Reference proteome</keyword>
<reference evidence="1" key="1">
    <citation type="submission" date="2023-05" db="EMBL/GenBank/DDBJ databases">
        <authorList>
            <person name="Zhang X."/>
        </authorList>
    </citation>
    <scope>NUCLEOTIDE SEQUENCE</scope>
    <source>
        <strain evidence="1">BD1B2-1</strain>
    </source>
</reference>
<organism evidence="1 2">
    <name type="scientific">Xanthocytophaga agilis</name>
    <dbReference type="NCBI Taxonomy" id="3048010"/>
    <lineage>
        <taxon>Bacteria</taxon>
        <taxon>Pseudomonadati</taxon>
        <taxon>Bacteroidota</taxon>
        <taxon>Cytophagia</taxon>
        <taxon>Cytophagales</taxon>
        <taxon>Rhodocytophagaceae</taxon>
        <taxon>Xanthocytophaga</taxon>
    </lineage>
</organism>
<dbReference type="AlphaFoldDB" id="A0AAE3UEC5"/>
<dbReference type="EMBL" id="JASJOU010000001">
    <property type="protein sequence ID" value="MDJ1499398.1"/>
    <property type="molecule type" value="Genomic_DNA"/>
</dbReference>
<evidence type="ECO:0000313" key="1">
    <source>
        <dbReference type="EMBL" id="MDJ1499398.1"/>
    </source>
</evidence>
<proteinExistence type="predicted"/>